<dbReference type="HOGENOM" id="CLU_1999118_0_0_7"/>
<dbReference type="eggNOG" id="ENOG5033C5W">
    <property type="taxonomic scope" value="Bacteria"/>
</dbReference>
<name>Q2IGG2_ANADE</name>
<organism evidence="1 2">
    <name type="scientific">Anaeromyxobacter dehalogenans (strain 2CP-C)</name>
    <dbReference type="NCBI Taxonomy" id="290397"/>
    <lineage>
        <taxon>Bacteria</taxon>
        <taxon>Pseudomonadati</taxon>
        <taxon>Myxococcota</taxon>
        <taxon>Myxococcia</taxon>
        <taxon>Myxococcales</taxon>
        <taxon>Cystobacterineae</taxon>
        <taxon>Anaeromyxobacteraceae</taxon>
        <taxon>Anaeromyxobacter</taxon>
    </lineage>
</organism>
<evidence type="ECO:0000313" key="1">
    <source>
        <dbReference type="EMBL" id="ABC83670.1"/>
    </source>
</evidence>
<evidence type="ECO:0000313" key="2">
    <source>
        <dbReference type="Proteomes" id="UP000001935"/>
    </source>
</evidence>
<dbReference type="KEGG" id="ade:Adeh_3906"/>
<protein>
    <submittedName>
        <fullName evidence="1">Uncharacterized protein</fullName>
    </submittedName>
</protein>
<proteinExistence type="predicted"/>
<dbReference type="Proteomes" id="UP000001935">
    <property type="component" value="Chromosome"/>
</dbReference>
<sequence>MAAASVLALAGCSDFLNMCRNDVLADVHSPSGERHAVVFQRDCGATTGFGVQVSILRRGKALPNEAGNTFTADANHDAGVSLDVQPIWESDRVLRLTHDDRLRTFTRERSVAGVEIVYQPSPAR</sequence>
<dbReference type="EMBL" id="CP000251">
    <property type="protein sequence ID" value="ABC83670.1"/>
    <property type="molecule type" value="Genomic_DNA"/>
</dbReference>
<reference evidence="1" key="1">
    <citation type="submission" date="2006-01" db="EMBL/GenBank/DDBJ databases">
        <title>Complete sequence of Anaeromyxobacter dehalogenans 2CP-C.</title>
        <authorList>
            <consortium name="US DOE Joint Genome Institute"/>
            <person name="Copeland A."/>
            <person name="Lucas S."/>
            <person name="Lapidus A."/>
            <person name="Barry K."/>
            <person name="Detter J.C."/>
            <person name="Glavina T."/>
            <person name="Hammon N."/>
            <person name="Israni S."/>
            <person name="Pitluck S."/>
            <person name="Brettin T."/>
            <person name="Bruce D."/>
            <person name="Han C."/>
            <person name="Tapia R."/>
            <person name="Gilna P."/>
            <person name="Kiss H."/>
            <person name="Schmutz J."/>
            <person name="Larimer F."/>
            <person name="Land M."/>
            <person name="Kyrpides N."/>
            <person name="Anderson I."/>
            <person name="Sanford R.A."/>
            <person name="Ritalahti K.M."/>
            <person name="Thomas H.S."/>
            <person name="Kirby J.R."/>
            <person name="Zhulin I.B."/>
            <person name="Loeffler F.E."/>
            <person name="Richardson P."/>
        </authorList>
    </citation>
    <scope>NUCLEOTIDE SEQUENCE</scope>
    <source>
        <strain evidence="1">2CP-C</strain>
    </source>
</reference>
<dbReference type="AlphaFoldDB" id="Q2IGG2"/>
<accession>Q2IGG2</accession>
<gene>
    <name evidence="1" type="ordered locus">Adeh_3906</name>
</gene>